<dbReference type="Proteomes" id="UP001558534">
    <property type="component" value="Unassembled WGS sequence"/>
</dbReference>
<dbReference type="EMBL" id="JBFRHK010000006">
    <property type="protein sequence ID" value="MEX3745948.1"/>
    <property type="molecule type" value="Genomic_DNA"/>
</dbReference>
<evidence type="ECO:0000313" key="1">
    <source>
        <dbReference type="EMBL" id="MEX3743509.1"/>
    </source>
</evidence>
<sequence length="38" mass="4560">MTRQRRTFTPEFKLQLVKLYENGKSRADIAREYDITPS</sequence>
<feature type="non-terminal residue" evidence="2">
    <location>
        <position position="38"/>
    </location>
</feature>
<keyword evidence="4" id="KW-1185">Reference proteome</keyword>
<gene>
    <name evidence="1" type="ORF">AB1300_00005</name>
    <name evidence="2" type="ORF">AB1300_12470</name>
    <name evidence="3" type="ORF">AB1300_18280</name>
</gene>
<dbReference type="InterPro" id="IPR009057">
    <property type="entry name" value="Homeodomain-like_sf"/>
</dbReference>
<dbReference type="RefSeq" id="WP_368635162.1">
    <property type="nucleotide sequence ID" value="NZ_JBFRHK010000001.1"/>
</dbReference>
<proteinExistence type="predicted"/>
<dbReference type="Gene3D" id="1.10.10.60">
    <property type="entry name" value="Homeodomain-like"/>
    <property type="match status" value="1"/>
</dbReference>
<dbReference type="SUPFAM" id="SSF46689">
    <property type="entry name" value="Homeodomain-like"/>
    <property type="match status" value="1"/>
</dbReference>
<dbReference type="InterPro" id="IPR002514">
    <property type="entry name" value="Transposase_8"/>
</dbReference>
<evidence type="ECO:0000313" key="3">
    <source>
        <dbReference type="EMBL" id="MEX3747065.1"/>
    </source>
</evidence>
<reference evidence="2 4" key="1">
    <citation type="submission" date="2024-07" db="EMBL/GenBank/DDBJ databases">
        <title>Characterization of a bacterium isolated from hydrolysated instant sea cucumber by whole-genome sequencing and metabolomics.</title>
        <authorList>
            <person name="Luo X."/>
            <person name="Zhang Z."/>
            <person name="Zheng Z."/>
            <person name="Zhang W."/>
            <person name="Ming T."/>
            <person name="Jiao L."/>
            <person name="Su X."/>
            <person name="Kong F."/>
            <person name="Xu J."/>
        </authorList>
    </citation>
    <scope>NUCLEOTIDE SEQUENCE [LARGE SCALE GENOMIC DNA]</scope>
    <source>
        <strain evidence="2 4">XL-2024</strain>
    </source>
</reference>
<dbReference type="EMBL" id="JBFRHK010000001">
    <property type="protein sequence ID" value="MEX3743509.1"/>
    <property type="molecule type" value="Genomic_DNA"/>
</dbReference>
<organism evidence="2 4">
    <name type="scientific">Lysinibacillus xylanilyticus</name>
    <dbReference type="NCBI Taxonomy" id="582475"/>
    <lineage>
        <taxon>Bacteria</taxon>
        <taxon>Bacillati</taxon>
        <taxon>Bacillota</taxon>
        <taxon>Bacilli</taxon>
        <taxon>Bacillales</taxon>
        <taxon>Bacillaceae</taxon>
        <taxon>Lysinibacillus</taxon>
    </lineage>
</organism>
<evidence type="ECO:0000313" key="2">
    <source>
        <dbReference type="EMBL" id="MEX3745948.1"/>
    </source>
</evidence>
<name>A0ABV3VYF7_9BACI</name>
<comment type="caution">
    <text evidence="2">The sequence shown here is derived from an EMBL/GenBank/DDBJ whole genome shotgun (WGS) entry which is preliminary data.</text>
</comment>
<accession>A0ABV3VYF7</accession>
<dbReference type="EMBL" id="JBFRHK010000013">
    <property type="protein sequence ID" value="MEX3747065.1"/>
    <property type="molecule type" value="Genomic_DNA"/>
</dbReference>
<dbReference type="Pfam" id="PF01527">
    <property type="entry name" value="HTH_Tnp_1"/>
    <property type="match status" value="1"/>
</dbReference>
<evidence type="ECO:0000313" key="4">
    <source>
        <dbReference type="Proteomes" id="UP001558534"/>
    </source>
</evidence>
<protein>
    <submittedName>
        <fullName evidence="2">Transposase</fullName>
    </submittedName>
</protein>